<evidence type="ECO:0000313" key="2">
    <source>
        <dbReference type="Proteomes" id="UP000219452"/>
    </source>
</evidence>
<sequence length="35" mass="4074">MNFSSSQEEAFVDAWAVKSYLADGQLLRKYLEFKT</sequence>
<gene>
    <name evidence="1" type="ORF">SAMN06269250_3815</name>
</gene>
<protein>
    <submittedName>
        <fullName evidence="1">Uncharacterized protein</fullName>
    </submittedName>
</protein>
<reference evidence="2" key="1">
    <citation type="submission" date="2017-09" db="EMBL/GenBank/DDBJ databases">
        <authorList>
            <person name="Varghese N."/>
            <person name="Submissions S."/>
        </authorList>
    </citation>
    <scope>NUCLEOTIDE SEQUENCE [LARGE SCALE GENOMIC DNA]</scope>
    <source>
        <strain evidence="2">DSM 29961</strain>
    </source>
</reference>
<evidence type="ECO:0000313" key="1">
    <source>
        <dbReference type="EMBL" id="SOD92129.1"/>
    </source>
</evidence>
<keyword evidence="2" id="KW-1185">Reference proteome</keyword>
<dbReference type="EMBL" id="OCNH01000003">
    <property type="protein sequence ID" value="SOD92129.1"/>
    <property type="molecule type" value="Genomic_DNA"/>
</dbReference>
<proteinExistence type="predicted"/>
<name>A0A286GAF9_9BACT</name>
<organism evidence="1 2">
    <name type="scientific">Spirosoma fluviale</name>
    <dbReference type="NCBI Taxonomy" id="1597977"/>
    <lineage>
        <taxon>Bacteria</taxon>
        <taxon>Pseudomonadati</taxon>
        <taxon>Bacteroidota</taxon>
        <taxon>Cytophagia</taxon>
        <taxon>Cytophagales</taxon>
        <taxon>Cytophagaceae</taxon>
        <taxon>Spirosoma</taxon>
    </lineage>
</organism>
<accession>A0A286GAF9</accession>
<dbReference type="AlphaFoldDB" id="A0A286GAF9"/>
<dbReference type="Proteomes" id="UP000219452">
    <property type="component" value="Unassembled WGS sequence"/>
</dbReference>